<feature type="compositionally biased region" description="Basic residues" evidence="1">
    <location>
        <begin position="26"/>
        <end position="42"/>
    </location>
</feature>
<reference evidence="2 3" key="1">
    <citation type="journal article" date="2024" name="BMC Genomics">
        <title>De novo assembly and annotation of Popillia japonica's genome with initial clues to its potential as an invasive pest.</title>
        <authorList>
            <person name="Cucini C."/>
            <person name="Boschi S."/>
            <person name="Funari R."/>
            <person name="Cardaioli E."/>
            <person name="Iannotti N."/>
            <person name="Marturano G."/>
            <person name="Paoli F."/>
            <person name="Bruttini M."/>
            <person name="Carapelli A."/>
            <person name="Frati F."/>
            <person name="Nardi F."/>
        </authorList>
    </citation>
    <scope>NUCLEOTIDE SEQUENCE [LARGE SCALE GENOMIC DNA]</scope>
    <source>
        <strain evidence="2">DMR45628</strain>
    </source>
</reference>
<protein>
    <submittedName>
        <fullName evidence="2">Uncharacterized protein</fullName>
    </submittedName>
</protein>
<evidence type="ECO:0000313" key="2">
    <source>
        <dbReference type="EMBL" id="KAK9703056.1"/>
    </source>
</evidence>
<evidence type="ECO:0000256" key="1">
    <source>
        <dbReference type="SAM" id="MobiDB-lite"/>
    </source>
</evidence>
<comment type="caution">
    <text evidence="2">The sequence shown here is derived from an EMBL/GenBank/DDBJ whole genome shotgun (WGS) entry which is preliminary data.</text>
</comment>
<sequence length="134" mass="15720">MKLKSAKRNLAEKAENKKQPVEIKHSQKKTKVSNRNVKRQRRERIDASSSESDTFVTKENTFSNSDSDIDLVNGAESIPFLDDQQILIGDYILAKFYTKKLIKHYVGTVIEILEQEEYAVKFMRKTNTYWFYFS</sequence>
<evidence type="ECO:0000313" key="3">
    <source>
        <dbReference type="Proteomes" id="UP001458880"/>
    </source>
</evidence>
<gene>
    <name evidence="2" type="ORF">QE152_g29576</name>
</gene>
<feature type="region of interest" description="Disordered" evidence="1">
    <location>
        <begin position="1"/>
        <end position="52"/>
    </location>
</feature>
<feature type="compositionally biased region" description="Basic and acidic residues" evidence="1">
    <location>
        <begin position="9"/>
        <end position="25"/>
    </location>
</feature>
<dbReference type="AlphaFoldDB" id="A0AAW1JH90"/>
<organism evidence="2 3">
    <name type="scientific">Popillia japonica</name>
    <name type="common">Japanese beetle</name>
    <dbReference type="NCBI Taxonomy" id="7064"/>
    <lineage>
        <taxon>Eukaryota</taxon>
        <taxon>Metazoa</taxon>
        <taxon>Ecdysozoa</taxon>
        <taxon>Arthropoda</taxon>
        <taxon>Hexapoda</taxon>
        <taxon>Insecta</taxon>
        <taxon>Pterygota</taxon>
        <taxon>Neoptera</taxon>
        <taxon>Endopterygota</taxon>
        <taxon>Coleoptera</taxon>
        <taxon>Polyphaga</taxon>
        <taxon>Scarabaeiformia</taxon>
        <taxon>Scarabaeidae</taxon>
        <taxon>Rutelinae</taxon>
        <taxon>Popillia</taxon>
    </lineage>
</organism>
<dbReference type="EMBL" id="JASPKY010000377">
    <property type="protein sequence ID" value="KAK9703056.1"/>
    <property type="molecule type" value="Genomic_DNA"/>
</dbReference>
<keyword evidence="3" id="KW-1185">Reference proteome</keyword>
<dbReference type="Proteomes" id="UP001458880">
    <property type="component" value="Unassembled WGS sequence"/>
</dbReference>
<proteinExistence type="predicted"/>
<name>A0AAW1JH90_POPJA</name>
<accession>A0AAW1JH90</accession>